<evidence type="ECO:0000313" key="2">
    <source>
        <dbReference type="Proteomes" id="UP000198598"/>
    </source>
</evidence>
<reference evidence="1 2" key="1">
    <citation type="submission" date="2016-10" db="EMBL/GenBank/DDBJ databases">
        <authorList>
            <person name="de Groot N.N."/>
        </authorList>
    </citation>
    <scope>NUCLEOTIDE SEQUENCE [LARGE SCALE GENOMIC DNA]</scope>
    <source>
        <strain evidence="1 2">DSM 26130</strain>
    </source>
</reference>
<dbReference type="AlphaFoldDB" id="A0A1I1RLM8"/>
<organism evidence="1 2">
    <name type="scientific">Spirosoma endophyticum</name>
    <dbReference type="NCBI Taxonomy" id="662367"/>
    <lineage>
        <taxon>Bacteria</taxon>
        <taxon>Pseudomonadati</taxon>
        <taxon>Bacteroidota</taxon>
        <taxon>Cytophagia</taxon>
        <taxon>Cytophagales</taxon>
        <taxon>Cytophagaceae</taxon>
        <taxon>Spirosoma</taxon>
    </lineage>
</organism>
<proteinExistence type="predicted"/>
<evidence type="ECO:0000313" key="1">
    <source>
        <dbReference type="EMBL" id="SFD35225.1"/>
    </source>
</evidence>
<dbReference type="OrthoDB" id="954579at2"/>
<name>A0A1I1RLM8_9BACT</name>
<dbReference type="EMBL" id="FOLQ01000004">
    <property type="protein sequence ID" value="SFD35225.1"/>
    <property type="molecule type" value="Genomic_DNA"/>
</dbReference>
<dbReference type="Proteomes" id="UP000198598">
    <property type="component" value="Unassembled WGS sequence"/>
</dbReference>
<accession>A0A1I1RLM8</accession>
<keyword evidence="2" id="KW-1185">Reference proteome</keyword>
<sequence length="131" mass="15501">MKTVNYESLQAEQAWMIVSDQLQQRNNVLAKSISHMERNPTDLPMASRLIILRYHLKMSVRQLTKDARQKLHTKQSADRLAEQWRHVHQLLFLLRQIDMELGRATDENNTLRVWLESLDGRVYRSALVHLN</sequence>
<gene>
    <name evidence="1" type="ORF">SAMN05216167_104459</name>
</gene>
<protein>
    <submittedName>
        <fullName evidence="1">Uncharacterized protein</fullName>
    </submittedName>
</protein>
<dbReference type="RefSeq" id="WP_093827120.1">
    <property type="nucleotide sequence ID" value="NZ_FOLQ01000004.1"/>
</dbReference>